<feature type="compositionally biased region" description="Polar residues" evidence="1">
    <location>
        <begin position="215"/>
        <end position="234"/>
    </location>
</feature>
<feature type="compositionally biased region" description="Low complexity" evidence="1">
    <location>
        <begin position="189"/>
        <end position="198"/>
    </location>
</feature>
<evidence type="ECO:0000256" key="1">
    <source>
        <dbReference type="SAM" id="MobiDB-lite"/>
    </source>
</evidence>
<dbReference type="PANTHER" id="PTHR32246:SF20">
    <property type="entry name" value="CALCIUM-DEPENDENT LIPID-BINDING (CALB DOMAIN) FAMILY PROTEIN"/>
    <property type="match status" value="1"/>
</dbReference>
<accession>A0A9D4ZEH7</accession>
<dbReference type="InterPro" id="IPR035892">
    <property type="entry name" value="C2_domain_sf"/>
</dbReference>
<feature type="domain" description="C2" evidence="2">
    <location>
        <begin position="6"/>
        <end position="107"/>
    </location>
</feature>
<dbReference type="AlphaFoldDB" id="A0A9D4ZEH7"/>
<dbReference type="EMBL" id="JABFUD020000015">
    <property type="protein sequence ID" value="KAI5069701.1"/>
    <property type="molecule type" value="Genomic_DNA"/>
</dbReference>
<evidence type="ECO:0000313" key="4">
    <source>
        <dbReference type="Proteomes" id="UP000886520"/>
    </source>
</evidence>
<comment type="caution">
    <text evidence="3">The sequence shown here is derived from an EMBL/GenBank/DDBJ whole genome shotgun (WGS) entry which is preliminary data.</text>
</comment>
<protein>
    <recommendedName>
        <fullName evidence="2">C2 domain-containing protein</fullName>
    </recommendedName>
</protein>
<organism evidence="3 4">
    <name type="scientific">Adiantum capillus-veneris</name>
    <name type="common">Maidenhair fern</name>
    <dbReference type="NCBI Taxonomy" id="13818"/>
    <lineage>
        <taxon>Eukaryota</taxon>
        <taxon>Viridiplantae</taxon>
        <taxon>Streptophyta</taxon>
        <taxon>Embryophyta</taxon>
        <taxon>Tracheophyta</taxon>
        <taxon>Polypodiopsida</taxon>
        <taxon>Polypodiidae</taxon>
        <taxon>Polypodiales</taxon>
        <taxon>Pteridineae</taxon>
        <taxon>Pteridaceae</taxon>
        <taxon>Vittarioideae</taxon>
        <taxon>Adiantum</taxon>
    </lineage>
</organism>
<keyword evidence="4" id="KW-1185">Reference proteome</keyword>
<name>A0A9D4ZEH7_ADICA</name>
<sequence length="299" mass="32009">MAPLVDVEITISSARDLKNVNWKHGDLCAYAVAWIEDGGAEPTKMNTEVDASGDTDPSWGNKFTLCATKEKLEDAHLILEVYHEEVIVGSASLPLLDVVDTGGYDSAQDYTVKLKRPSGRPHGKLELAICLRERRGVYGAPPPGASPYGQNADPGYNHPYATQRYAQPYPAQSYPYGGPPPYGAPPQPYGSYAPAQPYESYASPQPYGAPPHDSFYSQSQPPAYQETPPAQQEGSKFGGIGTGLAIGAVAGAIGGLALGEYIDHKEDEAAEEQAEEDAERYAEAREDGGDDGGYGDDDY</sequence>
<dbReference type="Proteomes" id="UP000886520">
    <property type="component" value="Chromosome 15"/>
</dbReference>
<dbReference type="SUPFAM" id="SSF49562">
    <property type="entry name" value="C2 domain (Calcium/lipid-binding domain, CaLB)"/>
    <property type="match status" value="1"/>
</dbReference>
<dbReference type="SMART" id="SM00239">
    <property type="entry name" value="C2"/>
    <property type="match status" value="1"/>
</dbReference>
<dbReference type="InterPro" id="IPR000008">
    <property type="entry name" value="C2_dom"/>
</dbReference>
<evidence type="ECO:0000313" key="3">
    <source>
        <dbReference type="EMBL" id="KAI5069701.1"/>
    </source>
</evidence>
<proteinExistence type="predicted"/>
<gene>
    <name evidence="3" type="ORF">GOP47_0016002</name>
</gene>
<feature type="compositionally biased region" description="Pro residues" evidence="1">
    <location>
        <begin position="177"/>
        <end position="188"/>
    </location>
</feature>
<feature type="compositionally biased region" description="Acidic residues" evidence="1">
    <location>
        <begin position="288"/>
        <end position="299"/>
    </location>
</feature>
<feature type="region of interest" description="Disordered" evidence="1">
    <location>
        <begin position="264"/>
        <end position="299"/>
    </location>
</feature>
<reference evidence="3" key="1">
    <citation type="submission" date="2021-01" db="EMBL/GenBank/DDBJ databases">
        <title>Adiantum capillus-veneris genome.</title>
        <authorList>
            <person name="Fang Y."/>
            <person name="Liao Q."/>
        </authorList>
    </citation>
    <scope>NUCLEOTIDE SEQUENCE</scope>
    <source>
        <strain evidence="3">H3</strain>
        <tissue evidence="3">Leaf</tissue>
    </source>
</reference>
<feature type="compositionally biased region" description="Low complexity" evidence="1">
    <location>
        <begin position="165"/>
        <end position="176"/>
    </location>
</feature>
<feature type="region of interest" description="Disordered" evidence="1">
    <location>
        <begin position="141"/>
        <end position="241"/>
    </location>
</feature>
<feature type="compositionally biased region" description="Acidic residues" evidence="1">
    <location>
        <begin position="268"/>
        <end position="278"/>
    </location>
</feature>
<dbReference type="Gene3D" id="2.60.40.150">
    <property type="entry name" value="C2 domain"/>
    <property type="match status" value="1"/>
</dbReference>
<dbReference type="PANTHER" id="PTHR32246">
    <property type="entry name" value="INGRESSION PROTEIN FIC1"/>
    <property type="match status" value="1"/>
</dbReference>
<evidence type="ECO:0000259" key="2">
    <source>
        <dbReference type="SMART" id="SM00239"/>
    </source>
</evidence>
<dbReference type="OrthoDB" id="1915999at2759"/>